<dbReference type="EMBL" id="ABXV02000011">
    <property type="protein sequence ID" value="EFB73887.1"/>
    <property type="molecule type" value="Genomic_DNA"/>
</dbReference>
<evidence type="ECO:0000256" key="1">
    <source>
        <dbReference type="RuleBase" id="RU003494"/>
    </source>
</evidence>
<organism evidence="4 5">
    <name type="scientific">Providencia rustigianii DSM 4541</name>
    <dbReference type="NCBI Taxonomy" id="500637"/>
    <lineage>
        <taxon>Bacteria</taxon>
        <taxon>Pseudomonadati</taxon>
        <taxon>Pseudomonadota</taxon>
        <taxon>Gammaproteobacteria</taxon>
        <taxon>Enterobacterales</taxon>
        <taxon>Morganellaceae</taxon>
        <taxon>Providencia</taxon>
    </lineage>
</organism>
<dbReference type="eggNOG" id="COG0625">
    <property type="taxonomic scope" value="Bacteria"/>
</dbReference>
<proteinExistence type="inferred from homology"/>
<dbReference type="SUPFAM" id="SSF47616">
    <property type="entry name" value="GST C-terminal domain-like"/>
    <property type="match status" value="1"/>
</dbReference>
<name>D1NY39_9GAMM</name>
<dbReference type="HOGENOM" id="CLU_011226_6_1_6"/>
<dbReference type="CDD" id="cd03188">
    <property type="entry name" value="GST_C_Beta"/>
    <property type="match status" value="1"/>
</dbReference>
<dbReference type="GO" id="GO:0004364">
    <property type="term" value="F:glutathione transferase activity"/>
    <property type="evidence" value="ECO:0007669"/>
    <property type="project" value="UniProtKB-EC"/>
</dbReference>
<gene>
    <name evidence="4" type="primary">gstB</name>
    <name evidence="4" type="ORF">PROVRUST_05161</name>
</gene>
<dbReference type="PROSITE" id="PS50405">
    <property type="entry name" value="GST_CTER"/>
    <property type="match status" value="1"/>
</dbReference>
<dbReference type="CDD" id="cd03057">
    <property type="entry name" value="GST_N_Beta"/>
    <property type="match status" value="1"/>
</dbReference>
<evidence type="ECO:0000259" key="3">
    <source>
        <dbReference type="PROSITE" id="PS50405"/>
    </source>
</evidence>
<dbReference type="Gene3D" id="3.40.30.10">
    <property type="entry name" value="Glutaredoxin"/>
    <property type="match status" value="1"/>
</dbReference>
<sequence length="205" mass="23104">MMKLYYAPGACSLSPHIILRETGLDFSIVRVNIKEKTTETGENFLAINPKGQVPTLVLDDGEQLTEGAVIVQYIADQNPNRNLIALPGSMKRYHQLEALNFISTELHKNFTPLFAPGTPEEYKETVRAMLLKKFQYVDSILKNQPYFVNKSDFCVADAYLFTVTNWANFVGLDLSSLTHLKDYCEKIAKRPKVQEALAAEGLLKN</sequence>
<protein>
    <submittedName>
        <fullName evidence="4">Glutathione S-transferase GST-6.0</fullName>
        <ecNumber evidence="4">2.5.1.18</ecNumber>
    </submittedName>
</protein>
<reference evidence="4" key="1">
    <citation type="submission" date="2009-12" db="EMBL/GenBank/DDBJ databases">
        <authorList>
            <person name="Weinstock G."/>
            <person name="Sodergren E."/>
            <person name="Clifton S."/>
            <person name="Fulton L."/>
            <person name="Fulton B."/>
            <person name="Courtney L."/>
            <person name="Fronick C."/>
            <person name="Harrison M."/>
            <person name="Strong C."/>
            <person name="Farmer C."/>
            <person name="Delahaunty K."/>
            <person name="Markovic C."/>
            <person name="Hall O."/>
            <person name="Minx P."/>
            <person name="Tomlinson C."/>
            <person name="Mitreva M."/>
            <person name="Nelson J."/>
            <person name="Hou S."/>
            <person name="Wollam A."/>
            <person name="Pepin K.H."/>
            <person name="Johnson M."/>
            <person name="Bhonagiri V."/>
            <person name="Nash W.E."/>
            <person name="Warren W."/>
            <person name="Chinwalla A."/>
            <person name="Mardis E.R."/>
            <person name="Wilson R.K."/>
        </authorList>
    </citation>
    <scope>NUCLEOTIDE SEQUENCE [LARGE SCALE GENOMIC DNA]</scope>
    <source>
        <strain evidence="4">DSM 4541</strain>
    </source>
</reference>
<dbReference type="Pfam" id="PF02798">
    <property type="entry name" value="GST_N"/>
    <property type="match status" value="1"/>
</dbReference>
<dbReference type="NCBIfam" id="NF007831">
    <property type="entry name" value="PRK10542.1"/>
    <property type="match status" value="1"/>
</dbReference>
<dbReference type="SFLD" id="SFLDS00019">
    <property type="entry name" value="Glutathione_Transferase_(cytos"/>
    <property type="match status" value="1"/>
</dbReference>
<dbReference type="PANTHER" id="PTHR44051">
    <property type="entry name" value="GLUTATHIONE S-TRANSFERASE-RELATED"/>
    <property type="match status" value="1"/>
</dbReference>
<dbReference type="SFLD" id="SFLDG00358">
    <property type="entry name" value="Main_(cytGST)"/>
    <property type="match status" value="1"/>
</dbReference>
<evidence type="ECO:0000313" key="5">
    <source>
        <dbReference type="Proteomes" id="UP000005512"/>
    </source>
</evidence>
<dbReference type="AlphaFoldDB" id="D1NY39"/>
<accession>D1NY39</accession>
<dbReference type="SUPFAM" id="SSF52833">
    <property type="entry name" value="Thioredoxin-like"/>
    <property type="match status" value="1"/>
</dbReference>
<dbReference type="PANTHER" id="PTHR44051:SF8">
    <property type="entry name" value="GLUTATHIONE S-TRANSFERASE GSTA"/>
    <property type="match status" value="1"/>
</dbReference>
<feature type="domain" description="GST C-terminal" evidence="3">
    <location>
        <begin position="88"/>
        <end position="205"/>
    </location>
</feature>
<dbReference type="Gene3D" id="1.20.1050.10">
    <property type="match status" value="1"/>
</dbReference>
<evidence type="ECO:0000259" key="2">
    <source>
        <dbReference type="PROSITE" id="PS50404"/>
    </source>
</evidence>
<feature type="domain" description="GST N-terminal" evidence="2">
    <location>
        <begin position="1"/>
        <end position="82"/>
    </location>
</feature>
<comment type="caution">
    <text evidence="4">The sequence shown here is derived from an EMBL/GenBank/DDBJ whole genome shotgun (WGS) entry which is preliminary data.</text>
</comment>
<dbReference type="Pfam" id="PF00043">
    <property type="entry name" value="GST_C"/>
    <property type="match status" value="1"/>
</dbReference>
<comment type="similarity">
    <text evidence="1">Belongs to the GST superfamily.</text>
</comment>
<dbReference type="InterPro" id="IPR004045">
    <property type="entry name" value="Glutathione_S-Trfase_N"/>
</dbReference>
<dbReference type="SFLD" id="SFLDG01150">
    <property type="entry name" value="Main.1:_Beta-like"/>
    <property type="match status" value="1"/>
</dbReference>
<dbReference type="STRING" id="500637.PROVRUST_05161"/>
<keyword evidence="5" id="KW-1185">Reference proteome</keyword>
<dbReference type="Proteomes" id="UP000005512">
    <property type="component" value="Unassembled WGS sequence"/>
</dbReference>
<dbReference type="InterPro" id="IPR004046">
    <property type="entry name" value="GST_C"/>
</dbReference>
<dbReference type="PROSITE" id="PS50404">
    <property type="entry name" value="GST_NTER"/>
    <property type="match status" value="1"/>
</dbReference>
<dbReference type="InterPro" id="IPR040079">
    <property type="entry name" value="Glutathione_S-Trfase"/>
</dbReference>
<dbReference type="InterPro" id="IPR036249">
    <property type="entry name" value="Thioredoxin-like_sf"/>
</dbReference>
<evidence type="ECO:0000313" key="4">
    <source>
        <dbReference type="EMBL" id="EFB73887.1"/>
    </source>
</evidence>
<dbReference type="InterPro" id="IPR036282">
    <property type="entry name" value="Glutathione-S-Trfase_C_sf"/>
</dbReference>
<dbReference type="InterPro" id="IPR010987">
    <property type="entry name" value="Glutathione-S-Trfase_C-like"/>
</dbReference>
<keyword evidence="4" id="KW-0808">Transferase</keyword>
<dbReference type="EC" id="2.5.1.18" evidence="4"/>